<name>A0A8S5P7D6_9CAUD</name>
<organism evidence="1">
    <name type="scientific">Siphoviridae sp. ctmYS12</name>
    <dbReference type="NCBI Taxonomy" id="2825652"/>
    <lineage>
        <taxon>Viruses</taxon>
        <taxon>Duplodnaviria</taxon>
        <taxon>Heunggongvirae</taxon>
        <taxon>Uroviricota</taxon>
        <taxon>Caudoviricetes</taxon>
    </lineage>
</organism>
<reference evidence="1" key="1">
    <citation type="journal article" date="2021" name="Proc. Natl. Acad. Sci. U.S.A.">
        <title>A Catalog of Tens of Thousands of Viruses from Human Metagenomes Reveals Hidden Associations with Chronic Diseases.</title>
        <authorList>
            <person name="Tisza M.J."/>
            <person name="Buck C.B."/>
        </authorList>
    </citation>
    <scope>NUCLEOTIDE SEQUENCE</scope>
    <source>
        <strain evidence="1">CtmYS12</strain>
    </source>
</reference>
<dbReference type="PROSITE" id="PS51257">
    <property type="entry name" value="PROKAR_LIPOPROTEIN"/>
    <property type="match status" value="1"/>
</dbReference>
<sequence length="124" mass="14133">MKKKVLLLVGLMLCLLLVGCGKEKESIVKPVSMVPDPSEYFAGAEITLLVNDDDGFYYMIKKYNDSDFDKYVDACMTGIFTDVDYSTTNDKGKIYYIYDSDKKYRLDCTMDNNLGIINIICNKQ</sequence>
<evidence type="ECO:0000313" key="1">
    <source>
        <dbReference type="EMBL" id="DAE02584.1"/>
    </source>
</evidence>
<proteinExistence type="predicted"/>
<dbReference type="EMBL" id="BK015347">
    <property type="protein sequence ID" value="DAE02584.1"/>
    <property type="molecule type" value="Genomic_DNA"/>
</dbReference>
<accession>A0A8S5P7D6</accession>
<protein>
    <recommendedName>
        <fullName evidence="2">Lipoprotein</fullName>
    </recommendedName>
</protein>
<evidence type="ECO:0008006" key="2">
    <source>
        <dbReference type="Google" id="ProtNLM"/>
    </source>
</evidence>